<organism evidence="9 10">
    <name type="scientific">Cytobacillus stercorigallinarum</name>
    <dbReference type="NCBI Taxonomy" id="2762240"/>
    <lineage>
        <taxon>Bacteria</taxon>
        <taxon>Bacillati</taxon>
        <taxon>Bacillota</taxon>
        <taxon>Bacilli</taxon>
        <taxon>Bacillales</taxon>
        <taxon>Bacillaceae</taxon>
        <taxon>Cytobacillus</taxon>
    </lineage>
</organism>
<comment type="subcellular location">
    <subcellularLocation>
        <location evidence="1">Cell membrane</location>
        <topology evidence="1">Multi-pass membrane protein</topology>
    </subcellularLocation>
</comment>
<dbReference type="Proteomes" id="UP000657931">
    <property type="component" value="Unassembled WGS sequence"/>
</dbReference>
<dbReference type="PANTHER" id="PTHR43266">
    <property type="entry name" value="MACROLIDE-EFFLUX PROTEIN"/>
    <property type="match status" value="1"/>
</dbReference>
<feature type="transmembrane region" description="Helical" evidence="7">
    <location>
        <begin position="168"/>
        <end position="188"/>
    </location>
</feature>
<keyword evidence="5 7" id="KW-1133">Transmembrane helix</keyword>
<keyword evidence="4 7" id="KW-0812">Transmembrane</keyword>
<feature type="transmembrane region" description="Helical" evidence="7">
    <location>
        <begin position="375"/>
        <end position="395"/>
    </location>
</feature>
<dbReference type="PANTHER" id="PTHR43266:SF2">
    <property type="entry name" value="MAJOR FACILITATOR SUPERFAMILY (MFS) PROFILE DOMAIN-CONTAINING PROTEIN"/>
    <property type="match status" value="1"/>
</dbReference>
<accession>A0ABR8QM22</accession>
<dbReference type="SUPFAM" id="SSF103473">
    <property type="entry name" value="MFS general substrate transporter"/>
    <property type="match status" value="1"/>
</dbReference>
<feature type="transmembrane region" description="Helical" evidence="7">
    <location>
        <begin position="344"/>
        <end position="369"/>
    </location>
</feature>
<evidence type="ECO:0000313" key="9">
    <source>
        <dbReference type="EMBL" id="MBD7936568.1"/>
    </source>
</evidence>
<feature type="transmembrane region" description="Helical" evidence="7">
    <location>
        <begin position="285"/>
        <end position="303"/>
    </location>
</feature>
<dbReference type="Pfam" id="PF07690">
    <property type="entry name" value="MFS_1"/>
    <property type="match status" value="1"/>
</dbReference>
<dbReference type="InterPro" id="IPR011701">
    <property type="entry name" value="MFS"/>
</dbReference>
<dbReference type="InterPro" id="IPR036259">
    <property type="entry name" value="MFS_trans_sf"/>
</dbReference>
<proteinExistence type="predicted"/>
<protein>
    <submittedName>
        <fullName evidence="9">MFS transporter</fullName>
    </submittedName>
</protein>
<dbReference type="CDD" id="cd06173">
    <property type="entry name" value="MFS_MefA_like"/>
    <property type="match status" value="1"/>
</dbReference>
<feature type="transmembrane region" description="Helical" evidence="7">
    <location>
        <begin position="44"/>
        <end position="66"/>
    </location>
</feature>
<dbReference type="EMBL" id="JACSQT010000002">
    <property type="protein sequence ID" value="MBD7936568.1"/>
    <property type="molecule type" value="Genomic_DNA"/>
</dbReference>
<keyword evidence="2" id="KW-0813">Transport</keyword>
<evidence type="ECO:0000256" key="4">
    <source>
        <dbReference type="ARBA" id="ARBA00022692"/>
    </source>
</evidence>
<evidence type="ECO:0000256" key="5">
    <source>
        <dbReference type="ARBA" id="ARBA00022989"/>
    </source>
</evidence>
<evidence type="ECO:0000256" key="2">
    <source>
        <dbReference type="ARBA" id="ARBA00022448"/>
    </source>
</evidence>
<evidence type="ECO:0000256" key="7">
    <source>
        <dbReference type="SAM" id="Phobius"/>
    </source>
</evidence>
<dbReference type="Gene3D" id="1.20.1250.20">
    <property type="entry name" value="MFS general substrate transporter like domains"/>
    <property type="match status" value="1"/>
</dbReference>
<comment type="caution">
    <text evidence="9">The sequence shown here is derived from an EMBL/GenBank/DDBJ whole genome shotgun (WGS) entry which is preliminary data.</text>
</comment>
<keyword evidence="3" id="KW-1003">Cell membrane</keyword>
<evidence type="ECO:0000256" key="3">
    <source>
        <dbReference type="ARBA" id="ARBA00022475"/>
    </source>
</evidence>
<dbReference type="InterPro" id="IPR022324">
    <property type="entry name" value="Bacilysin_exporter_BacE_put"/>
</dbReference>
<sequence>MSLHKVKEWKKPIILLFSLSSAHIGSFVYLAAINVLVYKVTDGSAAAVAGLWVISPIINIITKLWTGSFIDYRSKKKIVMITYVLRALLIVTMFFATNITSLYLILIVVSVGQSFFVPASITYTTMIVPYEKRKRFNTFRSVTSSSAFIIGPAIAGVLIFLTSVEVTLLLTSLFFVIAAVFICFLPDVDKKKTEIPRLTVNRVKEDFISVFTFLKKEKYVSFVYLGYLSLMIIAYIMDAQEVAFIQTVVGLSETDYSFLLSITGIGSVAGAFVLTIIANRLSIRSMIACGMFMMAIGYVFYSLSSSFTAVMSSFILLGFFNSFLNAGALTFYQNNIPVEMMGRVTSIFQLLQSMLQVSYLSVIMLMTNLIPLKNIIISLSLLLFVFTCFYVLVIFRHSFQRYFTEKSEGVSVDE</sequence>
<dbReference type="PRINTS" id="PR01988">
    <property type="entry name" value="EXPORTERBACE"/>
</dbReference>
<dbReference type="InterPro" id="IPR020846">
    <property type="entry name" value="MFS_dom"/>
</dbReference>
<feature type="transmembrane region" description="Helical" evidence="7">
    <location>
        <begin position="142"/>
        <end position="162"/>
    </location>
</feature>
<feature type="transmembrane region" description="Helical" evidence="7">
    <location>
        <begin position="12"/>
        <end position="38"/>
    </location>
</feature>
<keyword evidence="10" id="KW-1185">Reference proteome</keyword>
<reference evidence="9 10" key="1">
    <citation type="submission" date="2020-08" db="EMBL/GenBank/DDBJ databases">
        <title>A Genomic Blueprint of the Chicken Gut Microbiome.</title>
        <authorList>
            <person name="Gilroy R."/>
            <person name="Ravi A."/>
            <person name="Getino M."/>
            <person name="Pursley I."/>
            <person name="Horton D.L."/>
            <person name="Alikhan N.-F."/>
            <person name="Baker D."/>
            <person name="Gharbi K."/>
            <person name="Hall N."/>
            <person name="Watson M."/>
            <person name="Adriaenssens E.M."/>
            <person name="Foster-Nyarko E."/>
            <person name="Jarju S."/>
            <person name="Secka A."/>
            <person name="Antonio M."/>
            <person name="Oren A."/>
            <person name="Chaudhuri R."/>
            <person name="La Ragione R.M."/>
            <person name="Hildebrand F."/>
            <person name="Pallen M.J."/>
        </authorList>
    </citation>
    <scope>NUCLEOTIDE SEQUENCE [LARGE SCALE GENOMIC DNA]</scope>
    <source>
        <strain evidence="9 10">Sa5YUA1</strain>
    </source>
</reference>
<evidence type="ECO:0000259" key="8">
    <source>
        <dbReference type="PROSITE" id="PS50850"/>
    </source>
</evidence>
<name>A0ABR8QM22_9BACI</name>
<dbReference type="PROSITE" id="PS50850">
    <property type="entry name" value="MFS"/>
    <property type="match status" value="1"/>
</dbReference>
<feature type="domain" description="Major facilitator superfamily (MFS) profile" evidence="8">
    <location>
        <begin position="1"/>
        <end position="408"/>
    </location>
</feature>
<keyword evidence="6 7" id="KW-0472">Membrane</keyword>
<feature type="transmembrane region" description="Helical" evidence="7">
    <location>
        <begin position="102"/>
        <end position="130"/>
    </location>
</feature>
<evidence type="ECO:0000256" key="6">
    <source>
        <dbReference type="ARBA" id="ARBA00023136"/>
    </source>
</evidence>
<evidence type="ECO:0000256" key="1">
    <source>
        <dbReference type="ARBA" id="ARBA00004651"/>
    </source>
</evidence>
<feature type="transmembrane region" description="Helical" evidence="7">
    <location>
        <begin position="219"/>
        <end position="237"/>
    </location>
</feature>
<gene>
    <name evidence="9" type="ORF">H9655_05975</name>
</gene>
<feature type="transmembrane region" description="Helical" evidence="7">
    <location>
        <begin position="257"/>
        <end position="278"/>
    </location>
</feature>
<evidence type="ECO:0000313" key="10">
    <source>
        <dbReference type="Proteomes" id="UP000657931"/>
    </source>
</evidence>
<feature type="transmembrane region" description="Helical" evidence="7">
    <location>
        <begin position="309"/>
        <end position="332"/>
    </location>
</feature>